<dbReference type="Gene3D" id="3.40.50.1820">
    <property type="entry name" value="alpha/beta hydrolase"/>
    <property type="match status" value="1"/>
</dbReference>
<dbReference type="EMBL" id="RPFZ01000001">
    <property type="protein sequence ID" value="RPF72303.1"/>
    <property type="molecule type" value="Genomic_DNA"/>
</dbReference>
<organism evidence="2 3">
    <name type="scientific">Aurantiacibacter spongiae</name>
    <dbReference type="NCBI Taxonomy" id="2488860"/>
    <lineage>
        <taxon>Bacteria</taxon>
        <taxon>Pseudomonadati</taxon>
        <taxon>Pseudomonadota</taxon>
        <taxon>Alphaproteobacteria</taxon>
        <taxon>Sphingomonadales</taxon>
        <taxon>Erythrobacteraceae</taxon>
        <taxon>Aurantiacibacter</taxon>
    </lineage>
</organism>
<dbReference type="GO" id="GO:0016787">
    <property type="term" value="F:hydrolase activity"/>
    <property type="evidence" value="ECO:0007669"/>
    <property type="project" value="UniProtKB-KW"/>
</dbReference>
<dbReference type="Proteomes" id="UP000275232">
    <property type="component" value="Unassembled WGS sequence"/>
</dbReference>
<keyword evidence="2" id="KW-0378">Hydrolase</keyword>
<dbReference type="PANTHER" id="PTHR37946">
    <property type="entry name" value="SLL1969 PROTEIN"/>
    <property type="match status" value="1"/>
</dbReference>
<dbReference type="SUPFAM" id="SSF53474">
    <property type="entry name" value="alpha/beta-Hydrolases"/>
    <property type="match status" value="1"/>
</dbReference>
<keyword evidence="3" id="KW-1185">Reference proteome</keyword>
<proteinExistence type="predicted"/>
<comment type="caution">
    <text evidence="2">The sequence shown here is derived from an EMBL/GenBank/DDBJ whole genome shotgun (WGS) entry which is preliminary data.</text>
</comment>
<feature type="domain" description="AB hydrolase-1" evidence="1">
    <location>
        <begin position="80"/>
        <end position="220"/>
    </location>
</feature>
<name>A0A3N5CT01_9SPHN</name>
<protein>
    <submittedName>
        <fullName evidence="2">Alpha/beta fold hydrolase</fullName>
    </submittedName>
</protein>
<dbReference type="AlphaFoldDB" id="A0A3N5CT01"/>
<gene>
    <name evidence="2" type="ORF">EG799_12225</name>
</gene>
<dbReference type="InterPro" id="IPR000073">
    <property type="entry name" value="AB_hydrolase_1"/>
</dbReference>
<dbReference type="OrthoDB" id="7389193at2"/>
<dbReference type="RefSeq" id="WP_123881643.1">
    <property type="nucleotide sequence ID" value="NZ_RPFZ01000001.1"/>
</dbReference>
<dbReference type="InterPro" id="IPR029058">
    <property type="entry name" value="AB_hydrolase_fold"/>
</dbReference>
<evidence type="ECO:0000259" key="1">
    <source>
        <dbReference type="Pfam" id="PF12697"/>
    </source>
</evidence>
<sequence>MTTSDPTSAGLRDRVEDAARSFARAARRRVELLRRDVSVENAHTPPLKYIFGEVGAYAEPVRRLFRDELPIEKSATPRTILLLPGFATSAWRMKYLAEQLERAGHKVKRWGLGYNFGPTPENFDFLSRRLCSVRERYDRKVVLVGWSLGGVFAREIAKRQPDCVEKVITLGSPFGHTPYSNNLWHVYEMVAGHAVDAPPVDVDTHEKPPVETVAFWSPRDGVVSRRAATGLPAERDRVVALRCSHMGFCNSPEVVQALIAELERR</sequence>
<accession>A0A3N5CT01</accession>
<evidence type="ECO:0000313" key="2">
    <source>
        <dbReference type="EMBL" id="RPF72303.1"/>
    </source>
</evidence>
<dbReference type="Pfam" id="PF12697">
    <property type="entry name" value="Abhydrolase_6"/>
    <property type="match status" value="1"/>
</dbReference>
<evidence type="ECO:0000313" key="3">
    <source>
        <dbReference type="Proteomes" id="UP000275232"/>
    </source>
</evidence>
<dbReference type="PANTHER" id="PTHR37946:SF1">
    <property type="entry name" value="SLL1969 PROTEIN"/>
    <property type="match status" value="1"/>
</dbReference>
<reference evidence="2 3" key="1">
    <citation type="submission" date="2018-11" db="EMBL/GenBank/DDBJ databases">
        <title>Erythrobacter spongiae sp. nov., isolated from a marine sponge.</title>
        <authorList>
            <person name="Zhuang L."/>
            <person name="Luo L."/>
        </authorList>
    </citation>
    <scope>NUCLEOTIDE SEQUENCE [LARGE SCALE GENOMIC DNA]</scope>
    <source>
        <strain evidence="2 3">HN-E23</strain>
    </source>
</reference>